<dbReference type="Proteomes" id="UP001214039">
    <property type="component" value="Chromosome"/>
</dbReference>
<dbReference type="EMBL" id="LR739235">
    <property type="protein sequence ID" value="VZR97739.1"/>
    <property type="molecule type" value="Genomic_DNA"/>
</dbReference>
<dbReference type="RefSeq" id="WP_278288150.1">
    <property type="nucleotide sequence ID" value="NZ_CP104008.1"/>
</dbReference>
<sequence>MNPYMINPNQKLDDTYRSGLILIIIGCSFAILTLILAIPAIITLVFAIKSLKYQTYRYKIVCGVMGLIFGFLLGIIGGILLLISDKTDQDDVIIIKQKDLK</sequence>
<dbReference type="EMBL" id="CP104008">
    <property type="protein sequence ID" value="WFQ92633.1"/>
    <property type="molecule type" value="Genomic_DNA"/>
</dbReference>
<evidence type="ECO:0000313" key="2">
    <source>
        <dbReference type="EMBL" id="VZR97739.1"/>
    </source>
</evidence>
<evidence type="ECO:0000313" key="6">
    <source>
        <dbReference type="EMBL" id="WFQ93496.1"/>
    </source>
</evidence>
<accession>A0A654IMM3</accession>
<dbReference type="Proteomes" id="UP001178740">
    <property type="component" value="Chromosome"/>
</dbReference>
<dbReference type="Proteomes" id="UP001178743">
    <property type="component" value="Chromosome"/>
</dbReference>
<feature type="transmembrane region" description="Helical" evidence="1">
    <location>
        <begin position="60"/>
        <end position="83"/>
    </location>
</feature>
<dbReference type="EMBL" id="LR739236">
    <property type="protein sequence ID" value="VZS00092.1"/>
    <property type="molecule type" value="Genomic_DNA"/>
</dbReference>
<evidence type="ECO:0000313" key="8">
    <source>
        <dbReference type="Proteomes" id="UP001214039"/>
    </source>
</evidence>
<gene>
    <name evidence="2" type="ORF">MF5295_00456</name>
    <name evidence="4" type="ORF">MF5582_00470</name>
    <name evidence="3" type="ORF">MF5583_00429</name>
    <name evidence="5" type="ORF">MFERI14822_00421</name>
    <name evidence="6" type="ORF">MFERI15181_00412</name>
    <name evidence="7" type="ORF">MFERI15407_00418</name>
</gene>
<name>A0A654IMM3_9MOLU</name>
<dbReference type="EMBL" id="CP113498">
    <property type="protein sequence ID" value="WFQ93496.1"/>
    <property type="molecule type" value="Genomic_DNA"/>
</dbReference>
<evidence type="ECO:0000256" key="1">
    <source>
        <dbReference type="SAM" id="Phobius"/>
    </source>
</evidence>
<reference evidence="3" key="1">
    <citation type="submission" date="2019-11" db="EMBL/GenBank/DDBJ databases">
        <authorList>
            <person name="Falquet L."/>
            <person name="Falquet L."/>
        </authorList>
    </citation>
    <scope>NUCLEOTIDE SEQUENCE</scope>
    <source>
        <strain evidence="4">14/OD_0492</strain>
        <strain evidence="3">14/OD_0535</strain>
        <strain evidence="2">8756-13</strain>
    </source>
</reference>
<keyword evidence="1" id="KW-0812">Transmembrane</keyword>
<dbReference type="AlphaFoldDB" id="A0A654IMM3"/>
<proteinExistence type="predicted"/>
<feature type="transmembrane region" description="Helical" evidence="1">
    <location>
        <begin position="20"/>
        <end position="48"/>
    </location>
</feature>
<evidence type="ECO:0000313" key="7">
    <source>
        <dbReference type="EMBL" id="WFQ95162.1"/>
    </source>
</evidence>
<keyword evidence="1" id="KW-1133">Transmembrane helix</keyword>
<evidence type="ECO:0000313" key="4">
    <source>
        <dbReference type="EMBL" id="VZS00187.1"/>
    </source>
</evidence>
<protein>
    <submittedName>
        <fullName evidence="3">Uncharacterized protein</fullName>
    </submittedName>
</protein>
<evidence type="ECO:0000313" key="3">
    <source>
        <dbReference type="EMBL" id="VZS00092.1"/>
    </source>
</evidence>
<dbReference type="EMBL" id="CP113499">
    <property type="protein sequence ID" value="WFQ95162.1"/>
    <property type="molecule type" value="Genomic_DNA"/>
</dbReference>
<dbReference type="EMBL" id="LR739237">
    <property type="protein sequence ID" value="VZS00187.1"/>
    <property type="molecule type" value="Genomic_DNA"/>
</dbReference>
<organism evidence="3">
    <name type="scientific">Mycoplasma feriruminatoris</name>
    <dbReference type="NCBI Taxonomy" id="1179777"/>
    <lineage>
        <taxon>Bacteria</taxon>
        <taxon>Bacillati</taxon>
        <taxon>Mycoplasmatota</taxon>
        <taxon>Mollicutes</taxon>
        <taxon>Mycoplasmataceae</taxon>
        <taxon>Mycoplasma</taxon>
    </lineage>
</organism>
<keyword evidence="1" id="KW-0472">Membrane</keyword>
<evidence type="ECO:0000313" key="5">
    <source>
        <dbReference type="EMBL" id="WFQ92633.1"/>
    </source>
</evidence>
<keyword evidence="8" id="KW-1185">Reference proteome</keyword>
<dbReference type="GeneID" id="90597760"/>
<reference evidence="6 8" key="2">
    <citation type="submission" date="2022-11" db="EMBL/GenBank/DDBJ databases">
        <title>Comparative genomic analysis of Mycoplasma feriruminatoris and the Mycoplasma mycoides cluster.</title>
        <authorList>
            <person name="Baby V."/>
            <person name="Ambroset C."/>
            <person name="Gaurivaud P."/>
            <person name="Boury C."/>
            <person name="Guichoux E."/>
            <person name="Lartigue C."/>
            <person name="Tardy F."/>
            <person name="Sirand-Pugnet P."/>
        </authorList>
    </citation>
    <scope>NUCLEOTIDE SEQUENCE</scope>
    <source>
        <strain evidence="5">L14822</strain>
        <strain evidence="6 8">L15181</strain>
        <strain evidence="7">L15407</strain>
    </source>
</reference>